<evidence type="ECO:0000313" key="3">
    <source>
        <dbReference type="Proteomes" id="UP001367508"/>
    </source>
</evidence>
<proteinExistence type="predicted"/>
<gene>
    <name evidence="2" type="ORF">VNO77_34294</name>
</gene>
<comment type="caution">
    <text evidence="2">The sequence shown here is derived from an EMBL/GenBank/DDBJ whole genome shotgun (WGS) entry which is preliminary data.</text>
</comment>
<evidence type="ECO:0000313" key="2">
    <source>
        <dbReference type="EMBL" id="KAK7315725.1"/>
    </source>
</evidence>
<accession>A0AAN9PX45</accession>
<dbReference type="EMBL" id="JAYMYQ010000008">
    <property type="protein sequence ID" value="KAK7315725.1"/>
    <property type="molecule type" value="Genomic_DNA"/>
</dbReference>
<keyword evidence="1" id="KW-0812">Transmembrane</keyword>
<dbReference type="AlphaFoldDB" id="A0AAN9PX45"/>
<protein>
    <submittedName>
        <fullName evidence="2">Uncharacterized protein</fullName>
    </submittedName>
</protein>
<feature type="transmembrane region" description="Helical" evidence="1">
    <location>
        <begin position="53"/>
        <end position="73"/>
    </location>
</feature>
<keyword evidence="3" id="KW-1185">Reference proteome</keyword>
<name>A0AAN9PX45_CANGL</name>
<feature type="transmembrane region" description="Helical" evidence="1">
    <location>
        <begin position="94"/>
        <end position="117"/>
    </location>
</feature>
<keyword evidence="1" id="KW-0472">Membrane</keyword>
<organism evidence="2 3">
    <name type="scientific">Canavalia gladiata</name>
    <name type="common">Sword bean</name>
    <name type="synonym">Dolichos gladiatus</name>
    <dbReference type="NCBI Taxonomy" id="3824"/>
    <lineage>
        <taxon>Eukaryota</taxon>
        <taxon>Viridiplantae</taxon>
        <taxon>Streptophyta</taxon>
        <taxon>Embryophyta</taxon>
        <taxon>Tracheophyta</taxon>
        <taxon>Spermatophyta</taxon>
        <taxon>Magnoliopsida</taxon>
        <taxon>eudicotyledons</taxon>
        <taxon>Gunneridae</taxon>
        <taxon>Pentapetalae</taxon>
        <taxon>rosids</taxon>
        <taxon>fabids</taxon>
        <taxon>Fabales</taxon>
        <taxon>Fabaceae</taxon>
        <taxon>Papilionoideae</taxon>
        <taxon>50 kb inversion clade</taxon>
        <taxon>NPAAA clade</taxon>
        <taxon>indigoferoid/millettioid clade</taxon>
        <taxon>Phaseoleae</taxon>
        <taxon>Canavalia</taxon>
    </lineage>
</organism>
<sequence length="161" mass="17731">MYSLHKAYLVPLDWSYGGKISMLKVFVDQFDEFLVLRKGLFKAFALGDFPTPMSLGVITSLFGALMTAIVQFLQGVVSEMCLSFNGWALKKKRLVFVSMFSSIGPVCSIIFLIVTLGETINIGSLTTVAMQYLLLKGINLTLVEIGTAMPNLSPVFIFIIT</sequence>
<keyword evidence="1" id="KW-1133">Transmembrane helix</keyword>
<feature type="transmembrane region" description="Helical" evidence="1">
    <location>
        <begin position="137"/>
        <end position="160"/>
    </location>
</feature>
<dbReference type="Proteomes" id="UP001367508">
    <property type="component" value="Unassembled WGS sequence"/>
</dbReference>
<evidence type="ECO:0000256" key="1">
    <source>
        <dbReference type="SAM" id="Phobius"/>
    </source>
</evidence>
<reference evidence="2 3" key="1">
    <citation type="submission" date="2024-01" db="EMBL/GenBank/DDBJ databases">
        <title>The genomes of 5 underutilized Papilionoideae crops provide insights into root nodulation and disease resistanc.</title>
        <authorList>
            <person name="Jiang F."/>
        </authorList>
    </citation>
    <scope>NUCLEOTIDE SEQUENCE [LARGE SCALE GENOMIC DNA]</scope>
    <source>
        <strain evidence="2">LVBAO_FW01</strain>
        <tissue evidence="2">Leaves</tissue>
    </source>
</reference>